<evidence type="ECO:0000313" key="2">
    <source>
        <dbReference type="Proteomes" id="UP000823883"/>
    </source>
</evidence>
<dbReference type="Proteomes" id="UP000823883">
    <property type="component" value="Unassembled WGS sequence"/>
</dbReference>
<protein>
    <submittedName>
        <fullName evidence="1">Uncharacterized protein</fullName>
    </submittedName>
</protein>
<dbReference type="AlphaFoldDB" id="A0A9D2PCW3"/>
<proteinExistence type="predicted"/>
<sequence length="337" mass="35513">MEYRRGGSLFSLAFRKREDGAELYRVLSGSGIRPEKLRISTAGDELWLEAEGRPTLVAGHYMNLCGEEPGLPLSWMFRFGRGVPGRRAGRAAGGRGVPGGCGVSGGRGGPGACGVSGGRGGPGACGNLDACEVPGVCGEAGEEDVRCAVLYSGNTGEPDRVELTGAGFFKEVAAYNVGRGCGLKLTAGCRRLGEYAAFVDQVKAGIGLGLGPEKAVSLAAARGRKDHILEDLLEEKGREVRDLILMEYEAETSLVREKKLSYAAGMTAGMLRGEANGMVGLLAEILRGFGPLPPWLEETVAAETCCGTLKKWGLAASRSVSLEEFLIRSGLEKRRPE</sequence>
<reference evidence="1" key="2">
    <citation type="submission" date="2021-04" db="EMBL/GenBank/DDBJ databases">
        <authorList>
            <person name="Gilroy R."/>
        </authorList>
    </citation>
    <scope>NUCLEOTIDE SEQUENCE</scope>
    <source>
        <strain evidence="1">CHK183-5548</strain>
    </source>
</reference>
<dbReference type="EMBL" id="DWWL01000027">
    <property type="protein sequence ID" value="HJC47303.1"/>
    <property type="molecule type" value="Genomic_DNA"/>
</dbReference>
<gene>
    <name evidence="1" type="ORF">IAA04_04555</name>
</gene>
<name>A0A9D2PCW3_9FIRM</name>
<comment type="caution">
    <text evidence="1">The sequence shown here is derived from an EMBL/GenBank/DDBJ whole genome shotgun (WGS) entry which is preliminary data.</text>
</comment>
<organism evidence="1 2">
    <name type="scientific">Candidatus Lachnoclostridium pullistercoris</name>
    <dbReference type="NCBI Taxonomy" id="2838632"/>
    <lineage>
        <taxon>Bacteria</taxon>
        <taxon>Bacillati</taxon>
        <taxon>Bacillota</taxon>
        <taxon>Clostridia</taxon>
        <taxon>Lachnospirales</taxon>
        <taxon>Lachnospiraceae</taxon>
    </lineage>
</organism>
<evidence type="ECO:0000313" key="1">
    <source>
        <dbReference type="EMBL" id="HJC47303.1"/>
    </source>
</evidence>
<accession>A0A9D2PCW3</accession>
<reference evidence="1" key="1">
    <citation type="journal article" date="2021" name="PeerJ">
        <title>Extensive microbial diversity within the chicken gut microbiome revealed by metagenomics and culture.</title>
        <authorList>
            <person name="Gilroy R."/>
            <person name="Ravi A."/>
            <person name="Getino M."/>
            <person name="Pursley I."/>
            <person name="Horton D.L."/>
            <person name="Alikhan N.F."/>
            <person name="Baker D."/>
            <person name="Gharbi K."/>
            <person name="Hall N."/>
            <person name="Watson M."/>
            <person name="Adriaenssens E.M."/>
            <person name="Foster-Nyarko E."/>
            <person name="Jarju S."/>
            <person name="Secka A."/>
            <person name="Antonio M."/>
            <person name="Oren A."/>
            <person name="Chaudhuri R.R."/>
            <person name="La Ragione R."/>
            <person name="Hildebrand F."/>
            <person name="Pallen M.J."/>
        </authorList>
    </citation>
    <scope>NUCLEOTIDE SEQUENCE</scope>
    <source>
        <strain evidence="1">CHK183-5548</strain>
    </source>
</reference>